<evidence type="ECO:0000313" key="5">
    <source>
        <dbReference type="Proteomes" id="UP000468591"/>
    </source>
</evidence>
<reference evidence="4 5" key="1">
    <citation type="submission" date="2020-01" db="EMBL/GenBank/DDBJ databases">
        <title>Sulfitobacter sediminilitoris sp. nov., isolated from a tidal flat.</title>
        <authorList>
            <person name="Park S."/>
            <person name="Yoon J.-H."/>
        </authorList>
    </citation>
    <scope>NUCLEOTIDE SEQUENCE [LARGE SCALE GENOMIC DNA]</scope>
    <source>
        <strain evidence="4 5">JBTF-M27</strain>
    </source>
</reference>
<proteinExistence type="inferred from homology"/>
<sequence length="87" mass="10007">MSELREHKIKRLHMRSIRRGIKEMDLILSAYAGARLEAMTDADLTLYDALLNENDHDLYQWVTGQTDAPANFSEVIADIRTLYSPQV</sequence>
<dbReference type="Pfam" id="PF03937">
    <property type="entry name" value="Sdh5"/>
    <property type="match status" value="1"/>
</dbReference>
<evidence type="ECO:0000256" key="1">
    <source>
        <dbReference type="ARBA" id="ARBA00008571"/>
    </source>
</evidence>
<accession>A0A6P0C5A9</accession>
<comment type="similarity">
    <text evidence="1">Belongs to the SdhE FAD assembly factor family.</text>
</comment>
<dbReference type="InterPro" id="IPR005631">
    <property type="entry name" value="SDH"/>
</dbReference>
<dbReference type="SUPFAM" id="SSF109910">
    <property type="entry name" value="YgfY-like"/>
    <property type="match status" value="1"/>
</dbReference>
<dbReference type="Proteomes" id="UP000468591">
    <property type="component" value="Unassembled WGS sequence"/>
</dbReference>
<dbReference type="AlphaFoldDB" id="A0A6P0C5A9"/>
<dbReference type="GO" id="GO:0006099">
    <property type="term" value="P:tricarboxylic acid cycle"/>
    <property type="evidence" value="ECO:0007669"/>
    <property type="project" value="TreeGrafter"/>
</dbReference>
<dbReference type="InterPro" id="IPR036714">
    <property type="entry name" value="SDH_sf"/>
</dbReference>
<evidence type="ECO:0000256" key="3">
    <source>
        <dbReference type="ARBA" id="ARBA00023186"/>
    </source>
</evidence>
<dbReference type="Gene3D" id="1.10.150.250">
    <property type="entry name" value="Flavinator of succinate dehydrogenase"/>
    <property type="match status" value="1"/>
</dbReference>
<keyword evidence="3" id="KW-0143">Chaperone</keyword>
<dbReference type="PANTHER" id="PTHR12469">
    <property type="entry name" value="PROTEIN EMI5 HOMOLOG, MITOCHONDRIAL"/>
    <property type="match status" value="1"/>
</dbReference>
<evidence type="ECO:0000256" key="2">
    <source>
        <dbReference type="ARBA" id="ARBA00019418"/>
    </source>
</evidence>
<organism evidence="4 5">
    <name type="scientific">Sulfitobacter sediminilitoris</name>
    <dbReference type="NCBI Taxonomy" id="2698830"/>
    <lineage>
        <taxon>Bacteria</taxon>
        <taxon>Pseudomonadati</taxon>
        <taxon>Pseudomonadota</taxon>
        <taxon>Alphaproteobacteria</taxon>
        <taxon>Rhodobacterales</taxon>
        <taxon>Roseobacteraceae</taxon>
        <taxon>Sulfitobacter</taxon>
    </lineage>
</organism>
<dbReference type="EMBL" id="JAABNT010000001">
    <property type="protein sequence ID" value="NEK21282.1"/>
    <property type="molecule type" value="Genomic_DNA"/>
</dbReference>
<dbReference type="FunFam" id="1.10.150.250:FF:000002">
    <property type="entry name" value="Succinate dehydrogenase assembly factor 2, mitochondrial"/>
    <property type="match status" value="1"/>
</dbReference>
<keyword evidence="5" id="KW-1185">Reference proteome</keyword>
<evidence type="ECO:0000313" key="4">
    <source>
        <dbReference type="EMBL" id="NEK21282.1"/>
    </source>
</evidence>
<comment type="caution">
    <text evidence="4">The sequence shown here is derived from an EMBL/GenBank/DDBJ whole genome shotgun (WGS) entry which is preliminary data.</text>
</comment>
<dbReference type="RefSeq" id="WP_164352100.1">
    <property type="nucleotide sequence ID" value="NZ_JAABNT010000001.1"/>
</dbReference>
<name>A0A6P0C5A9_9RHOB</name>
<dbReference type="PANTHER" id="PTHR12469:SF2">
    <property type="entry name" value="SUCCINATE DEHYDROGENASE ASSEMBLY FACTOR 2, MITOCHONDRIAL"/>
    <property type="match status" value="1"/>
</dbReference>
<protein>
    <recommendedName>
        <fullName evidence="2">FAD assembly factor SdhE</fullName>
    </recommendedName>
</protein>
<gene>
    <name evidence="4" type="ORF">GV827_02545</name>
</gene>